<accession>A0A3M7PLK6</accession>
<gene>
    <name evidence="1" type="ORF">BpHYR1_020620</name>
</gene>
<evidence type="ECO:0000313" key="1">
    <source>
        <dbReference type="EMBL" id="RMZ99848.1"/>
    </source>
</evidence>
<protein>
    <submittedName>
        <fullName evidence="1">Uncharacterized protein</fullName>
    </submittedName>
</protein>
<keyword evidence="2" id="KW-1185">Reference proteome</keyword>
<proteinExistence type="predicted"/>
<dbReference type="Proteomes" id="UP000276133">
    <property type="component" value="Unassembled WGS sequence"/>
</dbReference>
<comment type="caution">
    <text evidence="1">The sequence shown here is derived from an EMBL/GenBank/DDBJ whole genome shotgun (WGS) entry which is preliminary data.</text>
</comment>
<organism evidence="1 2">
    <name type="scientific">Brachionus plicatilis</name>
    <name type="common">Marine rotifer</name>
    <name type="synonym">Brachionus muelleri</name>
    <dbReference type="NCBI Taxonomy" id="10195"/>
    <lineage>
        <taxon>Eukaryota</taxon>
        <taxon>Metazoa</taxon>
        <taxon>Spiralia</taxon>
        <taxon>Gnathifera</taxon>
        <taxon>Rotifera</taxon>
        <taxon>Eurotatoria</taxon>
        <taxon>Monogononta</taxon>
        <taxon>Pseudotrocha</taxon>
        <taxon>Ploima</taxon>
        <taxon>Brachionidae</taxon>
        <taxon>Brachionus</taxon>
    </lineage>
</organism>
<evidence type="ECO:0000313" key="2">
    <source>
        <dbReference type="Proteomes" id="UP000276133"/>
    </source>
</evidence>
<dbReference type="AlphaFoldDB" id="A0A3M7PLK6"/>
<dbReference type="EMBL" id="REGN01010023">
    <property type="protein sequence ID" value="RMZ99848.1"/>
    <property type="molecule type" value="Genomic_DNA"/>
</dbReference>
<name>A0A3M7PLK6_BRAPC</name>
<reference evidence="1 2" key="1">
    <citation type="journal article" date="2018" name="Sci. Rep.">
        <title>Genomic signatures of local adaptation to the degree of environmental predictability in rotifers.</title>
        <authorList>
            <person name="Franch-Gras L."/>
            <person name="Hahn C."/>
            <person name="Garcia-Roger E.M."/>
            <person name="Carmona M.J."/>
            <person name="Serra M."/>
            <person name="Gomez A."/>
        </authorList>
    </citation>
    <scope>NUCLEOTIDE SEQUENCE [LARGE SCALE GENOMIC DNA]</scope>
    <source>
        <strain evidence="1">HYR1</strain>
    </source>
</reference>
<sequence>MRRPLQSLNLNRVDITPVVVLNKDGSVRKPLGRKKDSKNKSSN</sequence>